<evidence type="ECO:0000256" key="5">
    <source>
        <dbReference type="ARBA" id="ARBA00022692"/>
    </source>
</evidence>
<evidence type="ECO:0000256" key="6">
    <source>
        <dbReference type="ARBA" id="ARBA00022989"/>
    </source>
</evidence>
<proteinExistence type="inferred from homology"/>
<dbReference type="Proteomes" id="UP000327044">
    <property type="component" value="Unassembled WGS sequence"/>
</dbReference>
<dbReference type="PANTHER" id="PTHR21461:SF83">
    <property type="entry name" value="GLYCOSYLTRANSFERASE FAMILY 92 PROTEIN"/>
    <property type="match status" value="1"/>
</dbReference>
<gene>
    <name evidence="9" type="ORF">PPYR_10529</name>
</gene>
<organism evidence="9 10">
    <name type="scientific">Photinus pyralis</name>
    <name type="common">Common eastern firefly</name>
    <name type="synonym">Lampyris pyralis</name>
    <dbReference type="NCBI Taxonomy" id="7054"/>
    <lineage>
        <taxon>Eukaryota</taxon>
        <taxon>Metazoa</taxon>
        <taxon>Ecdysozoa</taxon>
        <taxon>Arthropoda</taxon>
        <taxon>Hexapoda</taxon>
        <taxon>Insecta</taxon>
        <taxon>Pterygota</taxon>
        <taxon>Neoptera</taxon>
        <taxon>Endopterygota</taxon>
        <taxon>Coleoptera</taxon>
        <taxon>Polyphaga</taxon>
        <taxon>Elateriformia</taxon>
        <taxon>Elateroidea</taxon>
        <taxon>Lampyridae</taxon>
        <taxon>Lampyrinae</taxon>
        <taxon>Photinus</taxon>
    </lineage>
</organism>
<dbReference type="PANTHER" id="PTHR21461">
    <property type="entry name" value="GLYCOSYLTRANSFERASE FAMILY 92 PROTEIN"/>
    <property type="match status" value="1"/>
</dbReference>
<keyword evidence="5 8" id="KW-0812">Transmembrane</keyword>
<keyword evidence="4 8" id="KW-0808">Transferase</keyword>
<accession>A0A5N4AGX8</accession>
<dbReference type="InParanoid" id="A0A5N4AGX8"/>
<dbReference type="GO" id="GO:0005737">
    <property type="term" value="C:cytoplasm"/>
    <property type="evidence" value="ECO:0007669"/>
    <property type="project" value="TreeGrafter"/>
</dbReference>
<comment type="caution">
    <text evidence="9">The sequence shown here is derived from an EMBL/GenBank/DDBJ whole genome shotgun (WGS) entry which is preliminary data.</text>
</comment>
<keyword evidence="6 8" id="KW-1133">Transmembrane helix</keyword>
<protein>
    <recommendedName>
        <fullName evidence="8">Glycosyltransferase family 92 protein</fullName>
        <ecNumber evidence="8">2.4.1.-</ecNumber>
    </recommendedName>
</protein>
<evidence type="ECO:0000256" key="4">
    <source>
        <dbReference type="ARBA" id="ARBA00022679"/>
    </source>
</evidence>
<dbReference type="GO" id="GO:0016020">
    <property type="term" value="C:membrane"/>
    <property type="evidence" value="ECO:0007669"/>
    <property type="project" value="UniProtKB-SubCell"/>
</dbReference>
<dbReference type="FunCoup" id="A0A5N4AGX8">
    <property type="interactions" value="110"/>
</dbReference>
<keyword evidence="3 8" id="KW-0328">Glycosyltransferase</keyword>
<evidence type="ECO:0000256" key="2">
    <source>
        <dbReference type="ARBA" id="ARBA00007647"/>
    </source>
</evidence>
<dbReference type="EC" id="2.4.1.-" evidence="8"/>
<comment type="similarity">
    <text evidence="2 8">Belongs to the glycosyltransferase 92 family.</text>
</comment>
<sequence>MFSKEAKKTVHIMEDLKRYINLEYLQVELLSIQLYANEFKFSIFGCFPLNWSLLHSMAAGIATSTSGQYRMNCCSGGKGAGGGRFITRALRIFLLWGLVIFAIIQLKSILKVHVQYLNSSLQLQESLDHADSTIEAIDEEPFIDKRSRLSEDMLVDDIQKRIDNFPIAYWNKNKSKPIGFNKTCARFPSMFDLEFNNIYWQTLRTTNGTFQLFGAYLDARPNNRLGPTVRILGMIDRIQPTVPTYCQFWFDGTKEPVIVKSLEYKYIWNKGWGNYQQGIYQPYLIACVIPNQCQKAVPESVSLVEKSCDNASNNLRVIYNKPKAKKDFAVCVKGLDFLYEDLSVRLVEWIELLNLLGADKIFFYELQVHPNISKVLKYYEKEGKVKVTPINLAGGQPNGPSFQHLYLTKKIIHKRQNEVIPYNDCFYKHMYEYKYITLLDIDEVIMPIDGTTWKELMERVLPKALKINKEERASYNVRNVYFLDDMQHNHGWFKEVPRYMHMLQHVYRAKNFTKPGAYVKCFHNTEKVLILHNHFPFACLGSGCTTYPINTADAQLQHYRADCVDDLKQKCEGFKNNSVMDVTIWKFKQPLIARVSTALRTLGYFTSGKKLEDRR</sequence>
<name>A0A5N4AGX8_PHOPY</name>
<evidence type="ECO:0000313" key="9">
    <source>
        <dbReference type="EMBL" id="KAB0796468.1"/>
    </source>
</evidence>
<keyword evidence="10" id="KW-1185">Reference proteome</keyword>
<dbReference type="EMBL" id="VVIM01000007">
    <property type="protein sequence ID" value="KAB0796468.1"/>
    <property type="molecule type" value="Genomic_DNA"/>
</dbReference>
<dbReference type="InterPro" id="IPR008166">
    <property type="entry name" value="Glyco_transf_92"/>
</dbReference>
<evidence type="ECO:0000256" key="1">
    <source>
        <dbReference type="ARBA" id="ARBA00004167"/>
    </source>
</evidence>
<comment type="subcellular location">
    <subcellularLocation>
        <location evidence="1">Membrane</location>
        <topology evidence="1">Single-pass membrane protein</topology>
    </subcellularLocation>
</comment>
<dbReference type="AlphaFoldDB" id="A0A5N4AGX8"/>
<keyword evidence="7 8" id="KW-0472">Membrane</keyword>
<dbReference type="Pfam" id="PF01697">
    <property type="entry name" value="Glyco_transf_92"/>
    <property type="match status" value="1"/>
</dbReference>
<evidence type="ECO:0000313" key="10">
    <source>
        <dbReference type="Proteomes" id="UP000327044"/>
    </source>
</evidence>
<dbReference type="GO" id="GO:0016757">
    <property type="term" value="F:glycosyltransferase activity"/>
    <property type="evidence" value="ECO:0007669"/>
    <property type="project" value="UniProtKB-UniRule"/>
</dbReference>
<reference evidence="9 10" key="1">
    <citation type="journal article" date="2018" name="Elife">
        <title>Firefly genomes illuminate parallel origins of bioluminescence in beetles.</title>
        <authorList>
            <person name="Fallon T.R."/>
            <person name="Lower S.E."/>
            <person name="Chang C.H."/>
            <person name="Bessho-Uehara M."/>
            <person name="Martin G.J."/>
            <person name="Bewick A.J."/>
            <person name="Behringer M."/>
            <person name="Debat H.J."/>
            <person name="Wong I."/>
            <person name="Day J.C."/>
            <person name="Suvorov A."/>
            <person name="Silva C.J."/>
            <person name="Stanger-Hall K.F."/>
            <person name="Hall D.W."/>
            <person name="Schmitz R.J."/>
            <person name="Nelson D.R."/>
            <person name="Lewis S.M."/>
            <person name="Shigenobu S."/>
            <person name="Bybee S.M."/>
            <person name="Larracuente A.M."/>
            <person name="Oba Y."/>
            <person name="Weng J.K."/>
        </authorList>
    </citation>
    <scope>NUCLEOTIDE SEQUENCE [LARGE SCALE GENOMIC DNA]</scope>
    <source>
        <strain evidence="9">1611_PpyrPB1</strain>
        <tissue evidence="9">Whole body</tissue>
    </source>
</reference>
<evidence type="ECO:0000256" key="7">
    <source>
        <dbReference type="ARBA" id="ARBA00023136"/>
    </source>
</evidence>
<feature type="transmembrane region" description="Helical" evidence="8">
    <location>
        <begin position="92"/>
        <end position="110"/>
    </location>
</feature>
<evidence type="ECO:0000256" key="3">
    <source>
        <dbReference type="ARBA" id="ARBA00022676"/>
    </source>
</evidence>
<evidence type="ECO:0000256" key="8">
    <source>
        <dbReference type="RuleBase" id="RU366017"/>
    </source>
</evidence>